<evidence type="ECO:0000313" key="1">
    <source>
        <dbReference type="EMBL" id="KEH22188.1"/>
    </source>
</evidence>
<gene>
    <name evidence="1" type="ordered locus">MTR_7g034080</name>
</gene>
<organism evidence="1 3">
    <name type="scientific">Medicago truncatula</name>
    <name type="common">Barrel medic</name>
    <name type="synonym">Medicago tribuloides</name>
    <dbReference type="NCBI Taxonomy" id="3880"/>
    <lineage>
        <taxon>Eukaryota</taxon>
        <taxon>Viridiplantae</taxon>
        <taxon>Streptophyta</taxon>
        <taxon>Embryophyta</taxon>
        <taxon>Tracheophyta</taxon>
        <taxon>Spermatophyta</taxon>
        <taxon>Magnoliopsida</taxon>
        <taxon>eudicotyledons</taxon>
        <taxon>Gunneridae</taxon>
        <taxon>Pentapetalae</taxon>
        <taxon>rosids</taxon>
        <taxon>fabids</taxon>
        <taxon>Fabales</taxon>
        <taxon>Fabaceae</taxon>
        <taxon>Papilionoideae</taxon>
        <taxon>50 kb inversion clade</taxon>
        <taxon>NPAAA clade</taxon>
        <taxon>Hologalegina</taxon>
        <taxon>IRL clade</taxon>
        <taxon>Trifolieae</taxon>
        <taxon>Medicago</taxon>
    </lineage>
</organism>
<dbReference type="EMBL" id="CM001223">
    <property type="protein sequence ID" value="KEH22188.1"/>
    <property type="molecule type" value="Genomic_DNA"/>
</dbReference>
<keyword evidence="3" id="KW-1185">Reference proteome</keyword>
<sequence length="77" mass="8874">MSILMEVVGVAARESETNSDGSDLRWSLWMNVDEDEGRRRRKSTIENQDKKKYACKILKTSSKFDTSKASKDKKFIV</sequence>
<reference evidence="1 3" key="2">
    <citation type="journal article" date="2014" name="BMC Genomics">
        <title>An improved genome release (version Mt4.0) for the model legume Medicago truncatula.</title>
        <authorList>
            <person name="Tang H."/>
            <person name="Krishnakumar V."/>
            <person name="Bidwell S."/>
            <person name="Rosen B."/>
            <person name="Chan A."/>
            <person name="Zhou S."/>
            <person name="Gentzbittel L."/>
            <person name="Childs K.L."/>
            <person name="Yandell M."/>
            <person name="Gundlach H."/>
            <person name="Mayer K.F."/>
            <person name="Schwartz D.C."/>
            <person name="Town C.D."/>
        </authorList>
    </citation>
    <scope>GENOME REANNOTATION</scope>
    <source>
        <strain evidence="1">A17</strain>
        <strain evidence="2 3">cv. Jemalong A17</strain>
    </source>
</reference>
<evidence type="ECO:0000313" key="2">
    <source>
        <dbReference type="EnsemblPlants" id="KEH22188"/>
    </source>
</evidence>
<protein>
    <submittedName>
        <fullName evidence="1 2">Uncharacterized protein</fullName>
    </submittedName>
</protein>
<evidence type="ECO:0000313" key="3">
    <source>
        <dbReference type="Proteomes" id="UP000002051"/>
    </source>
</evidence>
<reference evidence="2" key="3">
    <citation type="submission" date="2015-04" db="UniProtKB">
        <authorList>
            <consortium name="EnsemblPlants"/>
        </authorList>
    </citation>
    <scope>IDENTIFICATION</scope>
    <source>
        <strain evidence="2">cv. Jemalong A17</strain>
    </source>
</reference>
<dbReference type="Proteomes" id="UP000002051">
    <property type="component" value="Unassembled WGS sequence"/>
</dbReference>
<proteinExistence type="predicted"/>
<dbReference type="EnsemblPlants" id="KEH22188">
    <property type="protein sequence ID" value="KEH22188"/>
    <property type="gene ID" value="MTR_7g034080"/>
</dbReference>
<dbReference type="HOGENOM" id="CLU_2641901_0_0_1"/>
<accession>A0A072TZ89</accession>
<dbReference type="AlphaFoldDB" id="A0A072TZ89"/>
<name>A0A072TZ89_MEDTR</name>
<reference evidence="1 3" key="1">
    <citation type="journal article" date="2011" name="Nature">
        <title>The Medicago genome provides insight into the evolution of rhizobial symbioses.</title>
        <authorList>
            <person name="Young N.D."/>
            <person name="Debelle F."/>
            <person name="Oldroyd G.E."/>
            <person name="Geurts R."/>
            <person name="Cannon S.B."/>
            <person name="Udvardi M.K."/>
            <person name="Benedito V.A."/>
            <person name="Mayer K.F."/>
            <person name="Gouzy J."/>
            <person name="Schoof H."/>
            <person name="Van de Peer Y."/>
            <person name="Proost S."/>
            <person name="Cook D.R."/>
            <person name="Meyers B.C."/>
            <person name="Spannagl M."/>
            <person name="Cheung F."/>
            <person name="De Mita S."/>
            <person name="Krishnakumar V."/>
            <person name="Gundlach H."/>
            <person name="Zhou S."/>
            <person name="Mudge J."/>
            <person name="Bharti A.K."/>
            <person name="Murray J.D."/>
            <person name="Naoumkina M.A."/>
            <person name="Rosen B."/>
            <person name="Silverstein K.A."/>
            <person name="Tang H."/>
            <person name="Rombauts S."/>
            <person name="Zhao P.X."/>
            <person name="Zhou P."/>
            <person name="Barbe V."/>
            <person name="Bardou P."/>
            <person name="Bechner M."/>
            <person name="Bellec A."/>
            <person name="Berger A."/>
            <person name="Berges H."/>
            <person name="Bidwell S."/>
            <person name="Bisseling T."/>
            <person name="Choisne N."/>
            <person name="Couloux A."/>
            <person name="Denny R."/>
            <person name="Deshpande S."/>
            <person name="Dai X."/>
            <person name="Doyle J.J."/>
            <person name="Dudez A.M."/>
            <person name="Farmer A.D."/>
            <person name="Fouteau S."/>
            <person name="Franken C."/>
            <person name="Gibelin C."/>
            <person name="Gish J."/>
            <person name="Goldstein S."/>
            <person name="Gonzalez A.J."/>
            <person name="Green P.J."/>
            <person name="Hallab A."/>
            <person name="Hartog M."/>
            <person name="Hua A."/>
            <person name="Humphray S.J."/>
            <person name="Jeong D.H."/>
            <person name="Jing Y."/>
            <person name="Jocker A."/>
            <person name="Kenton S.M."/>
            <person name="Kim D.J."/>
            <person name="Klee K."/>
            <person name="Lai H."/>
            <person name="Lang C."/>
            <person name="Lin S."/>
            <person name="Macmil S.L."/>
            <person name="Magdelenat G."/>
            <person name="Matthews L."/>
            <person name="McCorrison J."/>
            <person name="Monaghan E.L."/>
            <person name="Mun J.H."/>
            <person name="Najar F.Z."/>
            <person name="Nicholson C."/>
            <person name="Noirot C."/>
            <person name="O'Bleness M."/>
            <person name="Paule C.R."/>
            <person name="Poulain J."/>
            <person name="Prion F."/>
            <person name="Qin B."/>
            <person name="Qu C."/>
            <person name="Retzel E.F."/>
            <person name="Riddle C."/>
            <person name="Sallet E."/>
            <person name="Samain S."/>
            <person name="Samson N."/>
            <person name="Sanders I."/>
            <person name="Saurat O."/>
            <person name="Scarpelli C."/>
            <person name="Schiex T."/>
            <person name="Segurens B."/>
            <person name="Severin A.J."/>
            <person name="Sherrier D.J."/>
            <person name="Shi R."/>
            <person name="Sims S."/>
            <person name="Singer S.R."/>
            <person name="Sinharoy S."/>
            <person name="Sterck L."/>
            <person name="Viollet A."/>
            <person name="Wang B.B."/>
            <person name="Wang K."/>
            <person name="Wang M."/>
            <person name="Wang X."/>
            <person name="Warfsmann J."/>
            <person name="Weissenbach J."/>
            <person name="White D.D."/>
            <person name="White J.D."/>
            <person name="Wiley G.B."/>
            <person name="Wincker P."/>
            <person name="Xing Y."/>
            <person name="Yang L."/>
            <person name="Yao Z."/>
            <person name="Ying F."/>
            <person name="Zhai J."/>
            <person name="Zhou L."/>
            <person name="Zuber A."/>
            <person name="Denarie J."/>
            <person name="Dixon R.A."/>
            <person name="May G.D."/>
            <person name="Schwartz D.C."/>
            <person name="Rogers J."/>
            <person name="Quetier F."/>
            <person name="Town C.D."/>
            <person name="Roe B.A."/>
        </authorList>
    </citation>
    <scope>NUCLEOTIDE SEQUENCE [LARGE SCALE GENOMIC DNA]</scope>
    <source>
        <strain evidence="1">A17</strain>
        <strain evidence="2 3">cv. Jemalong A17</strain>
    </source>
</reference>